<feature type="transmembrane region" description="Helical" evidence="1">
    <location>
        <begin position="165"/>
        <end position="188"/>
    </location>
</feature>
<keyword evidence="1" id="KW-0812">Transmembrane</keyword>
<dbReference type="PANTHER" id="PTHR14969">
    <property type="entry name" value="SPHINGOSINE-1-PHOSPHATE PHOSPHOHYDROLASE"/>
    <property type="match status" value="1"/>
</dbReference>
<keyword evidence="1" id="KW-0472">Membrane</keyword>
<dbReference type="Proteomes" id="UP000647172">
    <property type="component" value="Unassembled WGS sequence"/>
</dbReference>
<dbReference type="CDD" id="cd03392">
    <property type="entry name" value="PAP2_like_2"/>
    <property type="match status" value="1"/>
</dbReference>
<protein>
    <recommendedName>
        <fullName evidence="2">Phosphatidic acid phosphatase type 2/haloperoxidase domain-containing protein</fullName>
    </recommendedName>
</protein>
<dbReference type="SUPFAM" id="SSF48317">
    <property type="entry name" value="Acid phosphatase/Vanadium-dependent haloperoxidase"/>
    <property type="match status" value="1"/>
</dbReference>
<feature type="transmembrane region" description="Helical" evidence="1">
    <location>
        <begin position="73"/>
        <end position="91"/>
    </location>
</feature>
<comment type="caution">
    <text evidence="3">The sequence shown here is derived from an EMBL/GenBank/DDBJ whole genome shotgun (WGS) entry which is preliminary data.</text>
</comment>
<feature type="transmembrane region" description="Helical" evidence="1">
    <location>
        <begin position="98"/>
        <end position="119"/>
    </location>
</feature>
<dbReference type="Pfam" id="PF01569">
    <property type="entry name" value="PAP2"/>
    <property type="match status" value="1"/>
</dbReference>
<dbReference type="AlphaFoldDB" id="A0A919MNI6"/>
<keyword evidence="1" id="KW-1133">Transmembrane helix</keyword>
<dbReference type="RefSeq" id="WP_203772335.1">
    <property type="nucleotide sequence ID" value="NZ_BAAAYJ010000099.1"/>
</dbReference>
<feature type="transmembrane region" description="Helical" evidence="1">
    <location>
        <begin position="194"/>
        <end position="214"/>
    </location>
</feature>
<accession>A0A919MNI6</accession>
<dbReference type="EMBL" id="BOMQ01000061">
    <property type="protein sequence ID" value="GIE51621.1"/>
    <property type="molecule type" value="Genomic_DNA"/>
</dbReference>
<evidence type="ECO:0000313" key="4">
    <source>
        <dbReference type="Proteomes" id="UP000647172"/>
    </source>
</evidence>
<sequence length="219" mass="23090">MILRPLELHRTDRAALTIAGLAALIFVLLTVTVLGHLGALERADAVISGSAHRFALAHPLWQSAMSAITRTGSTTYIGPVAAVACLALLRWRRWRQAVFVAVAIPMTVEVRVLIMKAVARPRPVEWLTSASGWSFPSGHSTAAAAAALIAVLVGWPLLHRRRDRLILVGIAGAWAAAVGVSRVALTVHWPTDVLGAWLLVAVVVPVIAAGCGALPGPAK</sequence>
<dbReference type="PANTHER" id="PTHR14969:SF13">
    <property type="entry name" value="AT30094P"/>
    <property type="match status" value="1"/>
</dbReference>
<dbReference type="Gene3D" id="1.20.144.10">
    <property type="entry name" value="Phosphatidic acid phosphatase type 2/haloperoxidase"/>
    <property type="match status" value="1"/>
</dbReference>
<evidence type="ECO:0000313" key="3">
    <source>
        <dbReference type="EMBL" id="GIE51621.1"/>
    </source>
</evidence>
<keyword evidence="4" id="KW-1185">Reference proteome</keyword>
<feature type="transmembrane region" description="Helical" evidence="1">
    <location>
        <begin position="14"/>
        <end position="34"/>
    </location>
</feature>
<dbReference type="SMART" id="SM00014">
    <property type="entry name" value="acidPPc"/>
    <property type="match status" value="1"/>
</dbReference>
<reference evidence="3" key="1">
    <citation type="submission" date="2021-01" db="EMBL/GenBank/DDBJ databases">
        <title>Whole genome shotgun sequence of Actinoplanes nipponensis NBRC 14063.</title>
        <authorList>
            <person name="Komaki H."/>
            <person name="Tamura T."/>
        </authorList>
    </citation>
    <scope>NUCLEOTIDE SEQUENCE</scope>
    <source>
        <strain evidence="3">NBRC 14063</strain>
    </source>
</reference>
<evidence type="ECO:0000256" key="1">
    <source>
        <dbReference type="SAM" id="Phobius"/>
    </source>
</evidence>
<dbReference type="InterPro" id="IPR000326">
    <property type="entry name" value="PAP2/HPO"/>
</dbReference>
<gene>
    <name evidence="3" type="ORF">Ani05nite_51550</name>
</gene>
<feature type="transmembrane region" description="Helical" evidence="1">
    <location>
        <begin position="139"/>
        <end position="158"/>
    </location>
</feature>
<evidence type="ECO:0000259" key="2">
    <source>
        <dbReference type="SMART" id="SM00014"/>
    </source>
</evidence>
<organism evidence="3 4">
    <name type="scientific">Actinoplanes nipponensis</name>
    <dbReference type="NCBI Taxonomy" id="135950"/>
    <lineage>
        <taxon>Bacteria</taxon>
        <taxon>Bacillati</taxon>
        <taxon>Actinomycetota</taxon>
        <taxon>Actinomycetes</taxon>
        <taxon>Micromonosporales</taxon>
        <taxon>Micromonosporaceae</taxon>
        <taxon>Actinoplanes</taxon>
    </lineage>
</organism>
<feature type="domain" description="Phosphatidic acid phosphatase type 2/haloperoxidase" evidence="2">
    <location>
        <begin position="98"/>
        <end position="208"/>
    </location>
</feature>
<dbReference type="InterPro" id="IPR036938">
    <property type="entry name" value="PAP2/HPO_sf"/>
</dbReference>
<proteinExistence type="predicted"/>
<name>A0A919MNI6_9ACTN</name>